<dbReference type="InterPro" id="IPR015947">
    <property type="entry name" value="PUA-like_sf"/>
</dbReference>
<proteinExistence type="predicted"/>
<dbReference type="InterPro" id="IPR007374">
    <property type="entry name" value="ASCH_domain"/>
</dbReference>
<dbReference type="SUPFAM" id="SSF88697">
    <property type="entry name" value="PUA domain-like"/>
    <property type="match status" value="1"/>
</dbReference>
<protein>
    <submittedName>
        <fullName evidence="2">ASCH domain protein</fullName>
    </submittedName>
</protein>
<accession>A0A5C5ZU01</accession>
<evidence type="ECO:0000313" key="3">
    <source>
        <dbReference type="Proteomes" id="UP000315440"/>
    </source>
</evidence>
<dbReference type="CDD" id="cd06552">
    <property type="entry name" value="ASCH_yqfb_like"/>
    <property type="match status" value="1"/>
</dbReference>
<keyword evidence="3" id="KW-1185">Reference proteome</keyword>
<dbReference type="SMART" id="SM01022">
    <property type="entry name" value="ASCH"/>
    <property type="match status" value="1"/>
</dbReference>
<dbReference type="Gene3D" id="2.30.130.30">
    <property type="entry name" value="Hypothetical protein"/>
    <property type="match status" value="1"/>
</dbReference>
<organism evidence="2 3">
    <name type="scientific">Pseudobythopirellula maris</name>
    <dbReference type="NCBI Taxonomy" id="2527991"/>
    <lineage>
        <taxon>Bacteria</taxon>
        <taxon>Pseudomonadati</taxon>
        <taxon>Planctomycetota</taxon>
        <taxon>Planctomycetia</taxon>
        <taxon>Pirellulales</taxon>
        <taxon>Lacipirellulaceae</taxon>
        <taxon>Pseudobythopirellula</taxon>
    </lineage>
</organism>
<evidence type="ECO:0000313" key="2">
    <source>
        <dbReference type="EMBL" id="TWT90547.1"/>
    </source>
</evidence>
<dbReference type="EMBL" id="SJPQ01000001">
    <property type="protein sequence ID" value="TWT90547.1"/>
    <property type="molecule type" value="Genomic_DNA"/>
</dbReference>
<dbReference type="Proteomes" id="UP000315440">
    <property type="component" value="Unassembled WGS sequence"/>
</dbReference>
<comment type="caution">
    <text evidence="2">The sequence shown here is derived from an EMBL/GenBank/DDBJ whole genome shotgun (WGS) entry which is preliminary data.</text>
</comment>
<gene>
    <name evidence="2" type="ORF">Mal64_09390</name>
</gene>
<evidence type="ECO:0000259" key="1">
    <source>
        <dbReference type="SMART" id="SM01022"/>
    </source>
</evidence>
<feature type="domain" description="ASCH" evidence="1">
    <location>
        <begin position="2"/>
        <end position="95"/>
    </location>
</feature>
<dbReference type="AlphaFoldDB" id="A0A5C5ZU01"/>
<dbReference type="RefSeq" id="WP_146397514.1">
    <property type="nucleotide sequence ID" value="NZ_SJPQ01000001.1"/>
</dbReference>
<reference evidence="2 3" key="1">
    <citation type="submission" date="2019-02" db="EMBL/GenBank/DDBJ databases">
        <title>Deep-cultivation of Planctomycetes and their phenomic and genomic characterization uncovers novel biology.</title>
        <authorList>
            <person name="Wiegand S."/>
            <person name="Jogler M."/>
            <person name="Boedeker C."/>
            <person name="Pinto D."/>
            <person name="Vollmers J."/>
            <person name="Rivas-Marin E."/>
            <person name="Kohn T."/>
            <person name="Peeters S.H."/>
            <person name="Heuer A."/>
            <person name="Rast P."/>
            <person name="Oberbeckmann S."/>
            <person name="Bunk B."/>
            <person name="Jeske O."/>
            <person name="Meyerdierks A."/>
            <person name="Storesund J.E."/>
            <person name="Kallscheuer N."/>
            <person name="Luecker S."/>
            <person name="Lage O.M."/>
            <person name="Pohl T."/>
            <person name="Merkel B.J."/>
            <person name="Hornburger P."/>
            <person name="Mueller R.-W."/>
            <person name="Bruemmer F."/>
            <person name="Labrenz M."/>
            <person name="Spormann A.M."/>
            <person name="Op Den Camp H."/>
            <person name="Overmann J."/>
            <person name="Amann R."/>
            <person name="Jetten M.S.M."/>
            <person name="Mascher T."/>
            <person name="Medema M.H."/>
            <person name="Devos D.P."/>
            <person name="Kaster A.-K."/>
            <person name="Ovreas L."/>
            <person name="Rohde M."/>
            <person name="Galperin M.Y."/>
            <person name="Jogler C."/>
        </authorList>
    </citation>
    <scope>NUCLEOTIDE SEQUENCE [LARGE SCALE GENOMIC DNA]</scope>
    <source>
        <strain evidence="2 3">Mal64</strain>
    </source>
</reference>
<dbReference type="Pfam" id="PF04266">
    <property type="entry name" value="ASCH"/>
    <property type="match status" value="1"/>
</dbReference>
<sequence length="114" mass="12810">MLLFKKKFLHAIRSGEKTQTIRLWSHRMMRTGQRSYIPGAGYARVTLVEGVDLDDLTDHDARPDGFATADELRQELTAIYGDKLAAGYQAFRVVFHLEPQGDAKEETAATEAAR</sequence>
<name>A0A5C5ZU01_9BACT</name>
<dbReference type="OrthoDB" id="284720at2"/>